<dbReference type="EMBL" id="BMIW01000009">
    <property type="protein sequence ID" value="GGF96108.1"/>
    <property type="molecule type" value="Genomic_DNA"/>
</dbReference>
<accession>A0ABQ1VTU3</accession>
<keyword evidence="2" id="KW-1185">Reference proteome</keyword>
<proteinExistence type="predicted"/>
<reference evidence="2" key="1">
    <citation type="journal article" date="2019" name="Int. J. Syst. Evol. Microbiol.">
        <title>The Global Catalogue of Microorganisms (GCM) 10K type strain sequencing project: providing services to taxonomists for standard genome sequencing and annotation.</title>
        <authorList>
            <consortium name="The Broad Institute Genomics Platform"/>
            <consortium name="The Broad Institute Genome Sequencing Center for Infectious Disease"/>
            <person name="Wu L."/>
            <person name="Ma J."/>
        </authorList>
    </citation>
    <scope>NUCLEOTIDE SEQUENCE [LARGE SCALE GENOMIC DNA]</scope>
    <source>
        <strain evidence="2">CGMCC 1.15420</strain>
    </source>
</reference>
<evidence type="ECO:0000313" key="2">
    <source>
        <dbReference type="Proteomes" id="UP000608420"/>
    </source>
</evidence>
<evidence type="ECO:0000313" key="1">
    <source>
        <dbReference type="EMBL" id="GGF96108.1"/>
    </source>
</evidence>
<dbReference type="RefSeq" id="WP_229716930.1">
    <property type="nucleotide sequence ID" value="NZ_BMIW01000009.1"/>
</dbReference>
<comment type="caution">
    <text evidence="1">The sequence shown here is derived from an EMBL/GenBank/DDBJ whole genome shotgun (WGS) entry which is preliminary data.</text>
</comment>
<protein>
    <submittedName>
        <fullName evidence="1">Uncharacterized protein</fullName>
    </submittedName>
</protein>
<name>A0ABQ1VTU3_9BACL</name>
<organism evidence="1 2">
    <name type="scientific">Paenibacillus aceti</name>
    <dbReference type="NCBI Taxonomy" id="1820010"/>
    <lineage>
        <taxon>Bacteria</taxon>
        <taxon>Bacillati</taxon>
        <taxon>Bacillota</taxon>
        <taxon>Bacilli</taxon>
        <taxon>Bacillales</taxon>
        <taxon>Paenibacillaceae</taxon>
        <taxon>Paenibacillus</taxon>
    </lineage>
</organism>
<dbReference type="Proteomes" id="UP000608420">
    <property type="component" value="Unassembled WGS sequence"/>
</dbReference>
<gene>
    <name evidence="1" type="ORF">GCM10010913_17160</name>
</gene>
<sequence>MIENCAQPLPALDNAGEVLGVLYDKISRAFQAELTVEEALQQAEAEILSKQKEGKSS</sequence>